<proteinExistence type="predicted"/>
<name>A0A3E3J134_9FIRM</name>
<dbReference type="EMBL" id="QVLU01000004">
    <property type="protein sequence ID" value="RGE73012.1"/>
    <property type="molecule type" value="Genomic_DNA"/>
</dbReference>
<sequence length="111" mass="12258">MGRLPVIVLPRGIPARRSVMHRFLAAPRVCPAGYYFLCGQTTFSRLPTQKTIPGRTDAGSGQKAVRNRAVGRNVRGRTITGRLGQGCDYSGRSVLMVCVDSIKSYYKDIKR</sequence>
<gene>
    <name evidence="1" type="ORF">DWY69_05820</name>
</gene>
<evidence type="ECO:0000313" key="2">
    <source>
        <dbReference type="Proteomes" id="UP000261166"/>
    </source>
</evidence>
<protein>
    <submittedName>
        <fullName evidence="1">Uncharacterized protein</fullName>
    </submittedName>
</protein>
<reference evidence="1 2" key="1">
    <citation type="submission" date="2018-08" db="EMBL/GenBank/DDBJ databases">
        <title>A genome reference for cultivated species of the human gut microbiota.</title>
        <authorList>
            <person name="Zou Y."/>
            <person name="Xue W."/>
            <person name="Luo G."/>
        </authorList>
    </citation>
    <scope>NUCLEOTIDE SEQUENCE [LARGE SCALE GENOMIC DNA]</scope>
    <source>
        <strain evidence="1 2">AF26-4BH</strain>
    </source>
</reference>
<dbReference type="Proteomes" id="UP000261166">
    <property type="component" value="Unassembled WGS sequence"/>
</dbReference>
<accession>A0A3E3J134</accession>
<organism evidence="1 2">
    <name type="scientific">Eisenbergiella massiliensis</name>
    <dbReference type="NCBI Taxonomy" id="1720294"/>
    <lineage>
        <taxon>Bacteria</taxon>
        <taxon>Bacillati</taxon>
        <taxon>Bacillota</taxon>
        <taxon>Clostridia</taxon>
        <taxon>Lachnospirales</taxon>
        <taxon>Lachnospiraceae</taxon>
        <taxon>Eisenbergiella</taxon>
    </lineage>
</organism>
<dbReference type="AlphaFoldDB" id="A0A3E3J134"/>
<evidence type="ECO:0000313" key="1">
    <source>
        <dbReference type="EMBL" id="RGE73012.1"/>
    </source>
</evidence>
<comment type="caution">
    <text evidence="1">The sequence shown here is derived from an EMBL/GenBank/DDBJ whole genome shotgun (WGS) entry which is preliminary data.</text>
</comment>